<organism evidence="3 4">
    <name type="scientific">Henosepilachna vigintioctopunctata</name>
    <dbReference type="NCBI Taxonomy" id="420089"/>
    <lineage>
        <taxon>Eukaryota</taxon>
        <taxon>Metazoa</taxon>
        <taxon>Ecdysozoa</taxon>
        <taxon>Arthropoda</taxon>
        <taxon>Hexapoda</taxon>
        <taxon>Insecta</taxon>
        <taxon>Pterygota</taxon>
        <taxon>Neoptera</taxon>
        <taxon>Endopterygota</taxon>
        <taxon>Coleoptera</taxon>
        <taxon>Polyphaga</taxon>
        <taxon>Cucujiformia</taxon>
        <taxon>Coccinelloidea</taxon>
        <taxon>Coccinellidae</taxon>
        <taxon>Epilachninae</taxon>
        <taxon>Epilachnini</taxon>
        <taxon>Henosepilachna</taxon>
    </lineage>
</organism>
<comment type="caution">
    <text evidence="3">The sequence shown here is derived from an EMBL/GenBank/DDBJ whole genome shotgun (WGS) entry which is preliminary data.</text>
</comment>
<feature type="region of interest" description="Disordered" evidence="1">
    <location>
        <begin position="139"/>
        <end position="158"/>
    </location>
</feature>
<sequence length="205" mass="23036">MICKKYCVLFSAFLCIITPVTSLTCYRSDDFNEESSNTLQECESQRMCIRYVELKHGEKVEDRIGCGDEKNCTEIEEEKVSNNSTVSVYCLKCDNDKCVPQLPKDIQNITIKETETNIATELPLSSEAGHVSISNKGEVGIVDDQDNSPETTYISSENPLKTSPMTMNFFKKSALEMKSSSPSSRTRVHVLIPLIVLNRLIKFLS</sequence>
<feature type="compositionally biased region" description="Polar residues" evidence="1">
    <location>
        <begin position="148"/>
        <end position="158"/>
    </location>
</feature>
<feature type="chain" id="PRO_5043620916" evidence="2">
    <location>
        <begin position="23"/>
        <end position="205"/>
    </location>
</feature>
<reference evidence="3 4" key="1">
    <citation type="submission" date="2023-03" db="EMBL/GenBank/DDBJ databases">
        <title>Genome insight into feeding habits of ladybird beetles.</title>
        <authorList>
            <person name="Li H.-S."/>
            <person name="Huang Y.-H."/>
            <person name="Pang H."/>
        </authorList>
    </citation>
    <scope>NUCLEOTIDE SEQUENCE [LARGE SCALE GENOMIC DNA]</scope>
    <source>
        <strain evidence="3">SYSU_2023b</strain>
        <tissue evidence="3">Whole body</tissue>
    </source>
</reference>
<evidence type="ECO:0000313" key="4">
    <source>
        <dbReference type="Proteomes" id="UP001431783"/>
    </source>
</evidence>
<gene>
    <name evidence="3" type="ORF">WA026_001158</name>
</gene>
<accession>A0AAW1V755</accession>
<evidence type="ECO:0000256" key="2">
    <source>
        <dbReference type="SAM" id="SignalP"/>
    </source>
</evidence>
<feature type="signal peptide" evidence="2">
    <location>
        <begin position="1"/>
        <end position="22"/>
    </location>
</feature>
<dbReference type="AlphaFoldDB" id="A0AAW1V755"/>
<protein>
    <submittedName>
        <fullName evidence="3">Uncharacterized protein</fullName>
    </submittedName>
</protein>
<proteinExistence type="predicted"/>
<evidence type="ECO:0000313" key="3">
    <source>
        <dbReference type="EMBL" id="KAK9888939.1"/>
    </source>
</evidence>
<keyword evidence="2" id="KW-0732">Signal</keyword>
<dbReference type="EMBL" id="JARQZJ010000121">
    <property type="protein sequence ID" value="KAK9888939.1"/>
    <property type="molecule type" value="Genomic_DNA"/>
</dbReference>
<name>A0AAW1V755_9CUCU</name>
<evidence type="ECO:0000256" key="1">
    <source>
        <dbReference type="SAM" id="MobiDB-lite"/>
    </source>
</evidence>
<keyword evidence="4" id="KW-1185">Reference proteome</keyword>
<dbReference type="Proteomes" id="UP001431783">
    <property type="component" value="Unassembled WGS sequence"/>
</dbReference>